<keyword evidence="3" id="KW-0411">Iron-sulfur</keyword>
<dbReference type="InterPro" id="IPR017896">
    <property type="entry name" value="4Fe4S_Fe-S-bd"/>
</dbReference>
<dbReference type="Pfam" id="PF13187">
    <property type="entry name" value="Fer4_9"/>
    <property type="match status" value="1"/>
</dbReference>
<name>A0A9D7SU09_9BACT</name>
<evidence type="ECO:0000256" key="1">
    <source>
        <dbReference type="ARBA" id="ARBA00022723"/>
    </source>
</evidence>
<comment type="caution">
    <text evidence="5">The sequence shown here is derived from an EMBL/GenBank/DDBJ whole genome shotgun (WGS) entry which is preliminary data.</text>
</comment>
<dbReference type="Gene3D" id="3.30.70.20">
    <property type="match status" value="1"/>
</dbReference>
<sequence length="68" mass="7181">MGKSEAVLFSISWNACIQCGVCIAICPQELPFVSDFDTIAVHTPCAIACMICETICPVSAITSVLRSA</sequence>
<reference evidence="5 6" key="1">
    <citation type="submission" date="2020-10" db="EMBL/GenBank/DDBJ databases">
        <title>Connecting structure to function with the recovery of over 1000 high-quality activated sludge metagenome-assembled genomes encoding full-length rRNA genes using long-read sequencing.</title>
        <authorList>
            <person name="Singleton C.M."/>
            <person name="Petriglieri F."/>
            <person name="Kristensen J.M."/>
            <person name="Kirkegaard R.H."/>
            <person name="Michaelsen T.Y."/>
            <person name="Andersen M.H."/>
            <person name="Karst S.M."/>
            <person name="Dueholm M.S."/>
            <person name="Nielsen P.H."/>
            <person name="Albertsen M."/>
        </authorList>
    </citation>
    <scope>NUCLEOTIDE SEQUENCE [LARGE SCALE GENOMIC DNA]</scope>
    <source>
        <strain evidence="5">Ribe_18-Q3-R11-54_MAXAC.273</strain>
    </source>
</reference>
<evidence type="ECO:0000256" key="2">
    <source>
        <dbReference type="ARBA" id="ARBA00023004"/>
    </source>
</evidence>
<dbReference type="Proteomes" id="UP000808337">
    <property type="component" value="Unassembled WGS sequence"/>
</dbReference>
<dbReference type="SUPFAM" id="SSF54862">
    <property type="entry name" value="4Fe-4S ferredoxins"/>
    <property type="match status" value="1"/>
</dbReference>
<gene>
    <name evidence="5" type="ORF">IPP15_07610</name>
</gene>
<dbReference type="GO" id="GO:0046872">
    <property type="term" value="F:metal ion binding"/>
    <property type="evidence" value="ECO:0007669"/>
    <property type="project" value="UniProtKB-KW"/>
</dbReference>
<dbReference type="GO" id="GO:0051536">
    <property type="term" value="F:iron-sulfur cluster binding"/>
    <property type="evidence" value="ECO:0007669"/>
    <property type="project" value="UniProtKB-KW"/>
</dbReference>
<evidence type="ECO:0000313" key="5">
    <source>
        <dbReference type="EMBL" id="MBK9982276.1"/>
    </source>
</evidence>
<accession>A0A9D7SU09</accession>
<dbReference type="PROSITE" id="PS51379">
    <property type="entry name" value="4FE4S_FER_2"/>
    <property type="match status" value="1"/>
</dbReference>
<dbReference type="EMBL" id="JADKGY010000006">
    <property type="protein sequence ID" value="MBK9982276.1"/>
    <property type="molecule type" value="Genomic_DNA"/>
</dbReference>
<feature type="domain" description="4Fe-4S ferredoxin-type" evidence="4">
    <location>
        <begin position="7"/>
        <end position="36"/>
    </location>
</feature>
<evidence type="ECO:0000259" key="4">
    <source>
        <dbReference type="PROSITE" id="PS51379"/>
    </source>
</evidence>
<dbReference type="InterPro" id="IPR017900">
    <property type="entry name" value="4Fe4S_Fe_S_CS"/>
</dbReference>
<protein>
    <submittedName>
        <fullName evidence="5">4Fe-4S binding protein</fullName>
    </submittedName>
</protein>
<evidence type="ECO:0000313" key="6">
    <source>
        <dbReference type="Proteomes" id="UP000808337"/>
    </source>
</evidence>
<dbReference type="AlphaFoldDB" id="A0A9D7SU09"/>
<proteinExistence type="predicted"/>
<organism evidence="5 6">
    <name type="scientific">Candidatus Opimibacter skivensis</name>
    <dbReference type="NCBI Taxonomy" id="2982028"/>
    <lineage>
        <taxon>Bacteria</taxon>
        <taxon>Pseudomonadati</taxon>
        <taxon>Bacteroidota</taxon>
        <taxon>Saprospiria</taxon>
        <taxon>Saprospirales</taxon>
        <taxon>Saprospiraceae</taxon>
        <taxon>Candidatus Opimibacter</taxon>
    </lineage>
</organism>
<keyword evidence="1" id="KW-0479">Metal-binding</keyword>
<keyword evidence="2" id="KW-0408">Iron</keyword>
<evidence type="ECO:0000256" key="3">
    <source>
        <dbReference type="ARBA" id="ARBA00023014"/>
    </source>
</evidence>
<dbReference type="PROSITE" id="PS00198">
    <property type="entry name" value="4FE4S_FER_1"/>
    <property type="match status" value="1"/>
</dbReference>